<protein>
    <recommendedName>
        <fullName evidence="1">Translation elongation factor KOW-like domain-containing protein</fullName>
    </recommendedName>
</protein>
<dbReference type="EMBL" id="BARV01031538">
    <property type="protein sequence ID" value="GAI38791.1"/>
    <property type="molecule type" value="Genomic_DNA"/>
</dbReference>
<dbReference type="FunFam" id="2.30.30.30:FF:000003">
    <property type="entry name" value="Elongation factor P"/>
    <property type="match status" value="1"/>
</dbReference>
<dbReference type="InterPro" id="IPR013185">
    <property type="entry name" value="Transl_elong_KOW-like"/>
</dbReference>
<feature type="non-terminal residue" evidence="2">
    <location>
        <position position="65"/>
    </location>
</feature>
<sequence length="65" mass="7333">MINAGELKKGIAIELDGEIYQITEYHHIKIGRGSAQIRLRLRNIRSSNVSERSFQASDKFAPAFS</sequence>
<organism evidence="2">
    <name type="scientific">marine sediment metagenome</name>
    <dbReference type="NCBI Taxonomy" id="412755"/>
    <lineage>
        <taxon>unclassified sequences</taxon>
        <taxon>metagenomes</taxon>
        <taxon>ecological metagenomes</taxon>
    </lineage>
</organism>
<dbReference type="InterPro" id="IPR014722">
    <property type="entry name" value="Rib_uL2_dom2"/>
</dbReference>
<reference evidence="2" key="1">
    <citation type="journal article" date="2014" name="Front. Microbiol.">
        <title>High frequency of phylogenetically diverse reductive dehalogenase-homologous genes in deep subseafloor sedimentary metagenomes.</title>
        <authorList>
            <person name="Kawai M."/>
            <person name="Futagami T."/>
            <person name="Toyoda A."/>
            <person name="Takaki Y."/>
            <person name="Nishi S."/>
            <person name="Hori S."/>
            <person name="Arai W."/>
            <person name="Tsubouchi T."/>
            <person name="Morono Y."/>
            <person name="Uchiyama I."/>
            <person name="Ito T."/>
            <person name="Fujiyama A."/>
            <person name="Inagaki F."/>
            <person name="Takami H."/>
        </authorList>
    </citation>
    <scope>NUCLEOTIDE SEQUENCE</scope>
    <source>
        <strain evidence="2">Expedition CK06-06</strain>
    </source>
</reference>
<dbReference type="Pfam" id="PF08207">
    <property type="entry name" value="EFP_N"/>
    <property type="match status" value="1"/>
</dbReference>
<comment type="caution">
    <text evidence="2">The sequence shown here is derived from an EMBL/GenBank/DDBJ whole genome shotgun (WGS) entry which is preliminary data.</text>
</comment>
<name>X1P8L1_9ZZZZ</name>
<evidence type="ECO:0000313" key="2">
    <source>
        <dbReference type="EMBL" id="GAI38791.1"/>
    </source>
</evidence>
<dbReference type="InterPro" id="IPR020599">
    <property type="entry name" value="Transl_elong_fac_P/YeiP"/>
</dbReference>
<dbReference type="GO" id="GO:0003746">
    <property type="term" value="F:translation elongation factor activity"/>
    <property type="evidence" value="ECO:0007669"/>
    <property type="project" value="TreeGrafter"/>
</dbReference>
<dbReference type="InterPro" id="IPR008991">
    <property type="entry name" value="Translation_prot_SH3-like_sf"/>
</dbReference>
<dbReference type="PANTHER" id="PTHR30053">
    <property type="entry name" value="ELONGATION FACTOR P"/>
    <property type="match status" value="1"/>
</dbReference>
<feature type="domain" description="Translation elongation factor KOW-like" evidence="1">
    <location>
        <begin position="4"/>
        <end position="60"/>
    </location>
</feature>
<accession>X1P8L1</accession>
<gene>
    <name evidence="2" type="ORF">S06H3_49889</name>
</gene>
<evidence type="ECO:0000259" key="1">
    <source>
        <dbReference type="Pfam" id="PF08207"/>
    </source>
</evidence>
<dbReference type="PANTHER" id="PTHR30053:SF12">
    <property type="entry name" value="ELONGATION FACTOR P (EF-P) FAMILY PROTEIN"/>
    <property type="match status" value="1"/>
</dbReference>
<proteinExistence type="predicted"/>
<dbReference type="AlphaFoldDB" id="X1P8L1"/>
<dbReference type="Gene3D" id="2.30.30.30">
    <property type="match status" value="1"/>
</dbReference>
<dbReference type="SUPFAM" id="SSF50104">
    <property type="entry name" value="Translation proteins SH3-like domain"/>
    <property type="match status" value="1"/>
</dbReference>
<dbReference type="GO" id="GO:0005737">
    <property type="term" value="C:cytoplasm"/>
    <property type="evidence" value="ECO:0007669"/>
    <property type="project" value="TreeGrafter"/>
</dbReference>